<dbReference type="EMBL" id="FLRD01001316">
    <property type="protein sequence ID" value="SBT56997.1"/>
    <property type="molecule type" value="Genomic_DNA"/>
</dbReference>
<sequence>MPTQDNPTDFLALLQNSTKEFNSEKFYDALDSESSDLTKYVRICNELPVRTKNDEVNIICTKFLRYLKNCEALNNGSYKYDVSRLLNYWLYDKLTKIYGTDDELDINLGFSKFQYVWKYQKFFPSNEPNYQKCKPDSNTVNHHDWKNRKELYDYCINYEFIAPTCQYYVEECKKHCEYIKGKSQLYEHFESLCNPTGTDCPEFYDKCKSYNPNIVLKALNCHEKLKTQRDPNPEALALRHSSGQGLESATGARGPGLSRPAAAPDSVMTQGNSDIGTKVGHSVLGVAPFLLTATALYRYTPVGSWFSKLGGYNQSGINDMDGFSSYTQESGDMFSETGVNYISYQPI</sequence>
<dbReference type="AlphaFoldDB" id="A0A1A9ALC7"/>
<organism evidence="3 5">
    <name type="scientific">Plasmodium ovale wallikeri</name>
    <dbReference type="NCBI Taxonomy" id="864142"/>
    <lineage>
        <taxon>Eukaryota</taxon>
        <taxon>Sar</taxon>
        <taxon>Alveolata</taxon>
        <taxon>Apicomplexa</taxon>
        <taxon>Aconoidasida</taxon>
        <taxon>Haemosporida</taxon>
        <taxon>Plasmodiidae</taxon>
        <taxon>Plasmodium</taxon>
        <taxon>Plasmodium (Plasmodium)</taxon>
    </lineage>
</organism>
<dbReference type="Proteomes" id="UP000078555">
    <property type="component" value="Unassembled WGS sequence"/>
</dbReference>
<accession>A0A1A9ALC7</accession>
<evidence type="ECO:0000313" key="3">
    <source>
        <dbReference type="EMBL" id="SBT56997.1"/>
    </source>
</evidence>
<dbReference type="InterPro" id="IPR008780">
    <property type="entry name" value="Plasmodium_Vir"/>
</dbReference>
<reference evidence="3" key="2">
    <citation type="submission" date="2016-05" db="EMBL/GenBank/DDBJ databases">
        <authorList>
            <person name="Lavstsen T."/>
            <person name="Jespersen J.S."/>
        </authorList>
    </citation>
    <scope>NUCLEOTIDE SEQUENCE [LARGE SCALE GENOMIC DNA]</scope>
</reference>
<reference evidence="4 5" key="1">
    <citation type="submission" date="2016-05" db="EMBL/GenBank/DDBJ databases">
        <authorList>
            <person name="Naeem Raeece"/>
        </authorList>
    </citation>
    <scope>NUCLEOTIDE SEQUENCE [LARGE SCALE GENOMIC DNA]</scope>
</reference>
<name>A0A1A9ALC7_PLAOA</name>
<evidence type="ECO:0000313" key="5">
    <source>
        <dbReference type="Proteomes" id="UP000078555"/>
    </source>
</evidence>
<dbReference type="Pfam" id="PF05795">
    <property type="entry name" value="Plasmodium_Vir"/>
    <property type="match status" value="2"/>
</dbReference>
<evidence type="ECO:0000313" key="2">
    <source>
        <dbReference type="EMBL" id="SBT52636.1"/>
    </source>
</evidence>
<keyword evidence="5" id="KW-1185">Reference proteome</keyword>
<dbReference type="EMBL" id="FLRE01000316">
    <property type="protein sequence ID" value="SBT52636.1"/>
    <property type="molecule type" value="Genomic_DNA"/>
</dbReference>
<proteinExistence type="predicted"/>
<gene>
    <name evidence="3" type="ORF">POVWA1_079520</name>
    <name evidence="2" type="ORF">POVWA2_063510</name>
</gene>
<dbReference type="Proteomes" id="UP000078550">
    <property type="component" value="Unassembled WGS sequence"/>
</dbReference>
<feature type="region of interest" description="Disordered" evidence="1">
    <location>
        <begin position="235"/>
        <end position="270"/>
    </location>
</feature>
<protein>
    <submittedName>
        <fullName evidence="3">PIR Superfamily Protein</fullName>
    </submittedName>
</protein>
<evidence type="ECO:0000313" key="4">
    <source>
        <dbReference type="Proteomes" id="UP000078550"/>
    </source>
</evidence>
<evidence type="ECO:0000256" key="1">
    <source>
        <dbReference type="SAM" id="MobiDB-lite"/>
    </source>
</evidence>